<dbReference type="Pfam" id="PF02269">
    <property type="entry name" value="TFIID-18kDa"/>
    <property type="match status" value="1"/>
</dbReference>
<dbReference type="EMBL" id="HG793130">
    <property type="protein sequence ID" value="CDK28942.1"/>
    <property type="molecule type" value="Genomic_DNA"/>
</dbReference>
<evidence type="ECO:0000256" key="5">
    <source>
        <dbReference type="ARBA" id="ARBA00038392"/>
    </source>
</evidence>
<dbReference type="OrthoDB" id="10266074at2759"/>
<comment type="subcellular location">
    <subcellularLocation>
        <location evidence="1">Nucleus</location>
    </subcellularLocation>
</comment>
<evidence type="ECO:0000256" key="6">
    <source>
        <dbReference type="ARBA" id="ARBA00040136"/>
    </source>
</evidence>
<evidence type="ECO:0000313" key="8">
    <source>
        <dbReference type="EMBL" id="CDK28942.1"/>
    </source>
</evidence>
<accession>W6MU78</accession>
<feature type="region of interest" description="Disordered" evidence="7">
    <location>
        <begin position="102"/>
        <end position="133"/>
    </location>
</feature>
<evidence type="ECO:0000313" key="9">
    <source>
        <dbReference type="Proteomes" id="UP000019384"/>
    </source>
</evidence>
<sequence>MSNIKYRKKTPKLFTNDLKSLLYAYGDVTTPNLDTAFALEDILVEYLVDVCHEAQIAAKLQRRNKVKVEDFKFAIRKDPAKLGRVNELLVMQRDINEARKAFDDSEGKKIKKDEKEPKEKKEKKKKKDERRDD</sequence>
<dbReference type="InterPro" id="IPR009072">
    <property type="entry name" value="Histone-fold"/>
</dbReference>
<evidence type="ECO:0000256" key="3">
    <source>
        <dbReference type="ARBA" id="ARBA00023163"/>
    </source>
</evidence>
<gene>
    <name evidence="8" type="ORF">KUCA_T00004928001</name>
</gene>
<reference evidence="8" key="1">
    <citation type="submission" date="2013-12" db="EMBL/GenBank/DDBJ databases">
        <authorList>
            <person name="Genoscope - CEA"/>
        </authorList>
    </citation>
    <scope>NUCLEOTIDE SEQUENCE</scope>
    <source>
        <strain evidence="8">CBS 1993</strain>
    </source>
</reference>
<dbReference type="GeneID" id="34522319"/>
<dbReference type="GO" id="GO:0051123">
    <property type="term" value="P:RNA polymerase II preinitiation complex assembly"/>
    <property type="evidence" value="ECO:0007669"/>
    <property type="project" value="EnsemblFungi"/>
</dbReference>
<evidence type="ECO:0000256" key="7">
    <source>
        <dbReference type="SAM" id="MobiDB-lite"/>
    </source>
</evidence>
<dbReference type="Gene3D" id="1.10.20.10">
    <property type="entry name" value="Histone, subunit A"/>
    <property type="match status" value="1"/>
</dbReference>
<evidence type="ECO:0000256" key="2">
    <source>
        <dbReference type="ARBA" id="ARBA00023015"/>
    </source>
</evidence>
<dbReference type="STRING" id="1382522.W6MU78"/>
<keyword evidence="3" id="KW-0804">Transcription</keyword>
<dbReference type="PANTHER" id="PTHR11380">
    <property type="entry name" value="TRANSCRIPTION INITIATION FACTOR TFIID/SUPT3-RELATED"/>
    <property type="match status" value="1"/>
</dbReference>
<dbReference type="CDD" id="cd07978">
    <property type="entry name" value="HFD_TAF13"/>
    <property type="match status" value="1"/>
</dbReference>
<dbReference type="GO" id="GO:0045944">
    <property type="term" value="P:positive regulation of transcription by RNA polymerase II"/>
    <property type="evidence" value="ECO:0007669"/>
    <property type="project" value="EnsemblFungi"/>
</dbReference>
<dbReference type="RefSeq" id="XP_022460931.1">
    <property type="nucleotide sequence ID" value="XM_022606061.1"/>
</dbReference>
<dbReference type="InterPro" id="IPR003195">
    <property type="entry name" value="TFIID_TAF13"/>
</dbReference>
<dbReference type="SUPFAM" id="SSF47113">
    <property type="entry name" value="Histone-fold"/>
    <property type="match status" value="1"/>
</dbReference>
<protein>
    <recommendedName>
        <fullName evidence="6">Transcription initiation factor TFIID subunit 13</fullName>
    </recommendedName>
</protein>
<dbReference type="GO" id="GO:0046982">
    <property type="term" value="F:protein heterodimerization activity"/>
    <property type="evidence" value="ECO:0007669"/>
    <property type="project" value="InterPro"/>
</dbReference>
<feature type="compositionally biased region" description="Basic and acidic residues" evidence="7">
    <location>
        <begin position="102"/>
        <end position="120"/>
    </location>
</feature>
<feature type="compositionally biased region" description="Basic residues" evidence="7">
    <location>
        <begin position="121"/>
        <end position="133"/>
    </location>
</feature>
<dbReference type="AlphaFoldDB" id="W6MU78"/>
<keyword evidence="4" id="KW-0539">Nucleus</keyword>
<name>W6MU78_9ASCO</name>
<proteinExistence type="inferred from homology"/>
<keyword evidence="9" id="KW-1185">Reference proteome</keyword>
<evidence type="ECO:0000256" key="1">
    <source>
        <dbReference type="ARBA" id="ARBA00004123"/>
    </source>
</evidence>
<comment type="similarity">
    <text evidence="5">Belongs to the TAF13 family.</text>
</comment>
<dbReference type="HOGENOM" id="CLU_076665_0_1_1"/>
<dbReference type="GO" id="GO:0005669">
    <property type="term" value="C:transcription factor TFIID complex"/>
    <property type="evidence" value="ECO:0007669"/>
    <property type="project" value="EnsemblFungi"/>
</dbReference>
<organism evidence="8 9">
    <name type="scientific">Kuraishia capsulata CBS 1993</name>
    <dbReference type="NCBI Taxonomy" id="1382522"/>
    <lineage>
        <taxon>Eukaryota</taxon>
        <taxon>Fungi</taxon>
        <taxon>Dikarya</taxon>
        <taxon>Ascomycota</taxon>
        <taxon>Saccharomycotina</taxon>
        <taxon>Pichiomycetes</taxon>
        <taxon>Pichiales</taxon>
        <taxon>Pichiaceae</taxon>
        <taxon>Kuraishia</taxon>
    </lineage>
</organism>
<dbReference type="Proteomes" id="UP000019384">
    <property type="component" value="Unassembled WGS sequence"/>
</dbReference>
<keyword evidence="2" id="KW-0805">Transcription regulation</keyword>
<dbReference type="PANTHER" id="PTHR11380:SF5">
    <property type="entry name" value="TRANSCRIPTION INITIATION FACTOR TFIID SUBUNIT 13"/>
    <property type="match status" value="1"/>
</dbReference>
<reference evidence="8" key="2">
    <citation type="submission" date="2014-02" db="EMBL/GenBank/DDBJ databases">
        <title>Complete DNA sequence of /Kuraishia capsulata/ illustrates novel genomic features among budding yeasts (/Saccharomycotina/).</title>
        <authorList>
            <person name="Morales L."/>
            <person name="Noel B."/>
            <person name="Porcel B."/>
            <person name="Marcet-Houben M."/>
            <person name="Hullo M-F."/>
            <person name="Sacerdot C."/>
            <person name="Tekaia F."/>
            <person name="Leh-Louis V."/>
            <person name="Despons L."/>
            <person name="Khanna V."/>
            <person name="Aury J-M."/>
            <person name="Barbe V."/>
            <person name="Couloux A."/>
            <person name="Labadie K."/>
            <person name="Pelletier E."/>
            <person name="Souciet J-L."/>
            <person name="Boekhout T."/>
            <person name="Gabaldon T."/>
            <person name="Wincker P."/>
            <person name="Dujon B."/>
        </authorList>
    </citation>
    <scope>NUCLEOTIDE SEQUENCE</scope>
    <source>
        <strain evidence="8">CBS 1993</strain>
    </source>
</reference>
<evidence type="ECO:0000256" key="4">
    <source>
        <dbReference type="ARBA" id="ARBA00023242"/>
    </source>
</evidence>